<dbReference type="Proteomes" id="UP000178606">
    <property type="component" value="Unassembled WGS sequence"/>
</dbReference>
<dbReference type="Gene3D" id="1.10.260.40">
    <property type="entry name" value="lambda repressor-like DNA-binding domains"/>
    <property type="match status" value="1"/>
</dbReference>
<name>A0A1F6CCU6_HANXR</name>
<organism evidence="1 2">
    <name type="scientific">Handelsmanbacteria sp. (strain RIFCSPLOWO2_12_FULL_64_10)</name>
    <dbReference type="NCBI Taxonomy" id="1817868"/>
    <lineage>
        <taxon>Bacteria</taxon>
        <taxon>Candidatus Handelsmaniibacteriota</taxon>
    </lineage>
</organism>
<evidence type="ECO:0000313" key="2">
    <source>
        <dbReference type="Proteomes" id="UP000178606"/>
    </source>
</evidence>
<comment type="caution">
    <text evidence="1">The sequence shown here is derived from an EMBL/GenBank/DDBJ whole genome shotgun (WGS) entry which is preliminary data.</text>
</comment>
<dbReference type="SUPFAM" id="SSF47413">
    <property type="entry name" value="lambda repressor-like DNA-binding domains"/>
    <property type="match status" value="1"/>
</dbReference>
<dbReference type="InterPro" id="IPR010982">
    <property type="entry name" value="Lambda_DNA-bd_dom_sf"/>
</dbReference>
<protein>
    <recommendedName>
        <fullName evidence="3">HTH cro/C1-type domain-containing protein</fullName>
    </recommendedName>
</protein>
<accession>A0A1F6CCU6</accession>
<dbReference type="AlphaFoldDB" id="A0A1F6CCU6"/>
<dbReference type="GO" id="GO:0003677">
    <property type="term" value="F:DNA binding"/>
    <property type="evidence" value="ECO:0007669"/>
    <property type="project" value="InterPro"/>
</dbReference>
<evidence type="ECO:0008006" key="3">
    <source>
        <dbReference type="Google" id="ProtNLM"/>
    </source>
</evidence>
<gene>
    <name evidence="1" type="ORF">A3F84_13905</name>
</gene>
<dbReference type="EMBL" id="MFKF01000275">
    <property type="protein sequence ID" value="OGG47065.1"/>
    <property type="molecule type" value="Genomic_DNA"/>
</dbReference>
<evidence type="ECO:0000313" key="1">
    <source>
        <dbReference type="EMBL" id="OGG47065.1"/>
    </source>
</evidence>
<sequence length="79" mass="9244">MARPFRLSDLPYLRAFAGLSVGELARKLKVGVRDVERWEASEVIPQGAKMRRLRHWIASQLALMEDPEAWLREAKKERR</sequence>
<proteinExistence type="predicted"/>
<reference evidence="1 2" key="1">
    <citation type="journal article" date="2016" name="Nat. Commun.">
        <title>Thousands of microbial genomes shed light on interconnected biogeochemical processes in an aquifer system.</title>
        <authorList>
            <person name="Anantharaman K."/>
            <person name="Brown C.T."/>
            <person name="Hug L.A."/>
            <person name="Sharon I."/>
            <person name="Castelle C.J."/>
            <person name="Probst A.J."/>
            <person name="Thomas B.C."/>
            <person name="Singh A."/>
            <person name="Wilkins M.J."/>
            <person name="Karaoz U."/>
            <person name="Brodie E.L."/>
            <person name="Williams K.H."/>
            <person name="Hubbard S.S."/>
            <person name="Banfield J.F."/>
        </authorList>
    </citation>
    <scope>NUCLEOTIDE SEQUENCE [LARGE SCALE GENOMIC DNA]</scope>
    <source>
        <strain evidence="2">RIFCSPLOWO2_12_FULL_64_10</strain>
    </source>
</reference>